<evidence type="ECO:0000313" key="2">
    <source>
        <dbReference type="EMBL" id="QHU31860.1"/>
    </source>
</evidence>
<dbReference type="EMBL" id="MN740533">
    <property type="protein sequence ID" value="QHU31860.1"/>
    <property type="molecule type" value="Genomic_DNA"/>
</dbReference>
<reference evidence="2" key="1">
    <citation type="journal article" date="2020" name="Nature">
        <title>Giant virus diversity and host interactions through global metagenomics.</title>
        <authorList>
            <person name="Schulz F."/>
            <person name="Roux S."/>
            <person name="Paez-Espino D."/>
            <person name="Jungbluth S."/>
            <person name="Walsh D.A."/>
            <person name="Denef V.J."/>
            <person name="McMahon K.D."/>
            <person name="Konstantinidis K.T."/>
            <person name="Eloe-Fadrosh E.A."/>
            <person name="Kyrpides N.C."/>
            <person name="Woyke T."/>
        </authorList>
    </citation>
    <scope>NUCLEOTIDE SEQUENCE</scope>
    <source>
        <strain evidence="2">GVMAG-M-3300027963-41</strain>
    </source>
</reference>
<evidence type="ECO:0000256" key="1">
    <source>
        <dbReference type="SAM" id="MobiDB-lite"/>
    </source>
</evidence>
<protein>
    <submittedName>
        <fullName evidence="2">Uncharacterized protein</fullName>
    </submittedName>
</protein>
<name>A0A6C0LNB9_9ZZZZ</name>
<dbReference type="AlphaFoldDB" id="A0A6C0LNB9"/>
<sequence length="83" mass="9943">MSTRRNNNNNLIFQMNMENPRKPNQKPNQNKNKKRNNTKKVNRKLSTVYANKYVNKPSVKQPFAPINQKTIQNMNKYYKNTPF</sequence>
<proteinExistence type="predicted"/>
<accession>A0A6C0LNB9</accession>
<feature type="region of interest" description="Disordered" evidence="1">
    <location>
        <begin position="1"/>
        <end position="44"/>
    </location>
</feature>
<feature type="compositionally biased region" description="Low complexity" evidence="1">
    <location>
        <begin position="1"/>
        <end position="10"/>
    </location>
</feature>
<organism evidence="2">
    <name type="scientific">viral metagenome</name>
    <dbReference type="NCBI Taxonomy" id="1070528"/>
    <lineage>
        <taxon>unclassified sequences</taxon>
        <taxon>metagenomes</taxon>
        <taxon>organismal metagenomes</taxon>
    </lineage>
</organism>
<feature type="compositionally biased region" description="Basic residues" evidence="1">
    <location>
        <begin position="31"/>
        <end position="43"/>
    </location>
</feature>